<evidence type="ECO:0000313" key="3">
    <source>
        <dbReference type="Proteomes" id="UP000027222"/>
    </source>
</evidence>
<dbReference type="HOGENOM" id="CLU_637911_0_0_1"/>
<feature type="compositionally biased region" description="Low complexity" evidence="1">
    <location>
        <begin position="108"/>
        <end position="125"/>
    </location>
</feature>
<protein>
    <submittedName>
        <fullName evidence="2">Uncharacterized protein</fullName>
    </submittedName>
</protein>
<feature type="compositionally biased region" description="Low complexity" evidence="1">
    <location>
        <begin position="222"/>
        <end position="232"/>
    </location>
</feature>
<dbReference type="Proteomes" id="UP000027222">
    <property type="component" value="Unassembled WGS sequence"/>
</dbReference>
<feature type="compositionally biased region" description="Low complexity" evidence="1">
    <location>
        <begin position="268"/>
        <end position="280"/>
    </location>
</feature>
<accession>A0A067TXT8</accession>
<reference evidence="3" key="1">
    <citation type="journal article" date="2014" name="Proc. Natl. Acad. Sci. U.S.A.">
        <title>Extensive sampling of basidiomycete genomes demonstrates inadequacy of the white-rot/brown-rot paradigm for wood decay fungi.</title>
        <authorList>
            <person name="Riley R."/>
            <person name="Salamov A.A."/>
            <person name="Brown D.W."/>
            <person name="Nagy L.G."/>
            <person name="Floudas D."/>
            <person name="Held B.W."/>
            <person name="Levasseur A."/>
            <person name="Lombard V."/>
            <person name="Morin E."/>
            <person name="Otillar R."/>
            <person name="Lindquist E.A."/>
            <person name="Sun H."/>
            <person name="LaButti K.M."/>
            <person name="Schmutz J."/>
            <person name="Jabbour D."/>
            <person name="Luo H."/>
            <person name="Baker S.E."/>
            <person name="Pisabarro A.G."/>
            <person name="Walton J.D."/>
            <person name="Blanchette R.A."/>
            <person name="Henrissat B."/>
            <person name="Martin F."/>
            <person name="Cullen D."/>
            <person name="Hibbett D.S."/>
            <person name="Grigoriev I.V."/>
        </authorList>
    </citation>
    <scope>NUCLEOTIDE SEQUENCE [LARGE SCALE GENOMIC DNA]</scope>
    <source>
        <strain evidence="3">CBS 339.88</strain>
    </source>
</reference>
<keyword evidence="3" id="KW-1185">Reference proteome</keyword>
<dbReference type="EMBL" id="KL142368">
    <property type="protein sequence ID" value="KDR83858.1"/>
    <property type="molecule type" value="Genomic_DNA"/>
</dbReference>
<organism evidence="2 3">
    <name type="scientific">Galerina marginata (strain CBS 339.88)</name>
    <dbReference type="NCBI Taxonomy" id="685588"/>
    <lineage>
        <taxon>Eukaryota</taxon>
        <taxon>Fungi</taxon>
        <taxon>Dikarya</taxon>
        <taxon>Basidiomycota</taxon>
        <taxon>Agaricomycotina</taxon>
        <taxon>Agaricomycetes</taxon>
        <taxon>Agaricomycetidae</taxon>
        <taxon>Agaricales</taxon>
        <taxon>Agaricineae</taxon>
        <taxon>Strophariaceae</taxon>
        <taxon>Galerina</taxon>
    </lineage>
</organism>
<dbReference type="STRING" id="685588.A0A067TXT8"/>
<evidence type="ECO:0000256" key="1">
    <source>
        <dbReference type="SAM" id="MobiDB-lite"/>
    </source>
</evidence>
<feature type="region of interest" description="Disordered" evidence="1">
    <location>
        <begin position="96"/>
        <end position="346"/>
    </location>
</feature>
<feature type="region of interest" description="Disordered" evidence="1">
    <location>
        <begin position="34"/>
        <end position="53"/>
    </location>
</feature>
<gene>
    <name evidence="2" type="ORF">GALMADRAFT_236309</name>
</gene>
<feature type="region of interest" description="Disordered" evidence="1">
    <location>
        <begin position="372"/>
        <end position="392"/>
    </location>
</feature>
<proteinExistence type="predicted"/>
<name>A0A067TXT8_GALM3</name>
<dbReference type="OrthoDB" id="3217643at2759"/>
<evidence type="ECO:0000313" key="2">
    <source>
        <dbReference type="EMBL" id="KDR83858.1"/>
    </source>
</evidence>
<feature type="compositionally biased region" description="Polar residues" evidence="1">
    <location>
        <begin position="202"/>
        <end position="212"/>
    </location>
</feature>
<feature type="compositionally biased region" description="Polar residues" evidence="1">
    <location>
        <begin position="381"/>
        <end position="392"/>
    </location>
</feature>
<feature type="compositionally biased region" description="Polar residues" evidence="1">
    <location>
        <begin position="126"/>
        <end position="136"/>
    </location>
</feature>
<feature type="compositionally biased region" description="Polar residues" evidence="1">
    <location>
        <begin position="145"/>
        <end position="174"/>
    </location>
</feature>
<dbReference type="AlphaFoldDB" id="A0A067TXT8"/>
<feature type="compositionally biased region" description="Low complexity" evidence="1">
    <location>
        <begin position="305"/>
        <end position="322"/>
    </location>
</feature>
<sequence>MSFSSPMLKVRPPPLQSSASTAAASARYYSCSRSPLKWADTNPPPKQAGYNNTGWPGCCRPPNPTEYNLIGIEEWYAVSTVHRIAIPPQVEAVLKSLPLPPKTNNAQPTSPTTRSTPSKPSTPSSVRKNSAASTPPKSGVLATKAMNTPSQGRGRSPQGSIMANLSRTPSGNVISSSVPSSSSMDTIRRKTNPGTPDRRIEGTQSSHSSPSRKSIDLENPISPRRVSSVRRPALTPATTSVSLSKVFAADTRSPQQTVQDGTVRRRSSVSGSVPSPSTPSQTPRNPELPLSFIVPRTSKRDDDCSASSSSGSSDGLGSISDSTVTSDGGFTDYLSDESEAELQRQAEARAVVVAQSQAEELEFKMARQQLAHVGLRPPKSWNPTNTPPKVST</sequence>